<keyword evidence="2" id="KW-0812">Transmembrane</keyword>
<protein>
    <submittedName>
        <fullName evidence="3">ATP-dependent nuclease</fullName>
    </submittedName>
</protein>
<accession>A0A2T5GDA7</accession>
<gene>
    <name evidence="3" type="ORF">HSCHL_0813</name>
</gene>
<dbReference type="Proteomes" id="UP000244180">
    <property type="component" value="Unassembled WGS sequence"/>
</dbReference>
<feature type="region of interest" description="Disordered" evidence="1">
    <location>
        <begin position="277"/>
        <end position="303"/>
    </location>
</feature>
<reference evidence="3 4" key="1">
    <citation type="submission" date="2017-08" db="EMBL/GenBank/DDBJ databases">
        <title>Burning lignite coal seam in the remote Altai Mountains harbors a hydrogen-driven thermophilic microbial community.</title>
        <authorList>
            <person name="Kadnikov V.V."/>
            <person name="Mardanov A.V."/>
            <person name="Ivasenko D."/>
            <person name="Beletsky A.V."/>
            <person name="Karnachuk O.V."/>
            <person name="Ravin N.V."/>
        </authorList>
    </citation>
    <scope>NUCLEOTIDE SEQUENCE [LARGE SCALE GENOMIC DNA]</scope>
    <source>
        <strain evidence="3">AL33</strain>
    </source>
</reference>
<proteinExistence type="predicted"/>
<organism evidence="3 4">
    <name type="scientific">Hydrogenibacillus schlegelii</name>
    <name type="common">Bacillus schlegelii</name>
    <dbReference type="NCBI Taxonomy" id="1484"/>
    <lineage>
        <taxon>Bacteria</taxon>
        <taxon>Bacillati</taxon>
        <taxon>Bacillota</taxon>
        <taxon>Bacilli</taxon>
        <taxon>Bacillales</taxon>
        <taxon>Bacillales Family X. Incertae Sedis</taxon>
        <taxon>Hydrogenibacillus</taxon>
    </lineage>
</organism>
<name>A0A2T5GDA7_HYDSH</name>
<evidence type="ECO:0000256" key="2">
    <source>
        <dbReference type="SAM" id="Phobius"/>
    </source>
</evidence>
<keyword evidence="2" id="KW-1133">Transmembrane helix</keyword>
<comment type="caution">
    <text evidence="3">The sequence shown here is derived from an EMBL/GenBank/DDBJ whole genome shotgun (WGS) entry which is preliminary data.</text>
</comment>
<feature type="compositionally biased region" description="Low complexity" evidence="1">
    <location>
        <begin position="170"/>
        <end position="187"/>
    </location>
</feature>
<feature type="compositionally biased region" description="Basic and acidic residues" evidence="1">
    <location>
        <begin position="48"/>
        <end position="62"/>
    </location>
</feature>
<feature type="transmembrane region" description="Helical" evidence="2">
    <location>
        <begin position="243"/>
        <end position="269"/>
    </location>
</feature>
<feature type="region of interest" description="Disordered" evidence="1">
    <location>
        <begin position="1"/>
        <end position="208"/>
    </location>
</feature>
<sequence>MSGTGGRRMTKPRLWIGSKSDGQAPTRRKGKEADRPTPDRPGTVGVERPVEPAREGRAESGRSEGAGAAGQAAYGPPPAGARTAGADKAPRAPGKAAPAGGEARSGGGSGDGRPDRSGVPFKTQVYAKWFGGGAAGPARPEGPRQVGIAPEERATDRSMAAGDDPGRMKATSAAPTAGGSAFRSAGGARDRAPGPDPDGPEARGDRFVRRDRWTMEGPAGPVRRGTFVPFRPARRPRARLRGAAGVVLSLVSALVLGGFFGYALLWFVFGDGGPVARSPSTGPEASSDVRSVERPERSGLPGAEAADGFLPKLVFYAVQGGVFRDRAGAAPLIETAKTRSIPAAVVDGDPLRVFFGVAYREDDAMKLAAYYAGKGVDVYVRPYDLTGGAMSEAVPGDVRKLIGSFLTHGLYLFDLSGRWTAEGLSTPVEIGDPAWQAFRETHGRFLDEGSRLKAHLPAPASADVEAMTQALNAAVMGLVEYLKAPSDAYLLANEEARLRYFQALRSLYDHLRAR</sequence>
<evidence type="ECO:0000256" key="1">
    <source>
        <dbReference type="SAM" id="MobiDB-lite"/>
    </source>
</evidence>
<evidence type="ECO:0000313" key="3">
    <source>
        <dbReference type="EMBL" id="PTQ54169.1"/>
    </source>
</evidence>
<dbReference type="AlphaFoldDB" id="A0A2T5GDA7"/>
<evidence type="ECO:0000313" key="4">
    <source>
        <dbReference type="Proteomes" id="UP000244180"/>
    </source>
</evidence>
<keyword evidence="2" id="KW-0472">Membrane</keyword>
<dbReference type="EMBL" id="PEBV01000006">
    <property type="protein sequence ID" value="PTQ54169.1"/>
    <property type="molecule type" value="Genomic_DNA"/>
</dbReference>
<feature type="compositionally biased region" description="Low complexity" evidence="1">
    <location>
        <begin position="63"/>
        <end position="102"/>
    </location>
</feature>